<dbReference type="GO" id="GO:0006635">
    <property type="term" value="P:fatty acid beta-oxidation"/>
    <property type="evidence" value="ECO:0007669"/>
    <property type="project" value="TreeGrafter"/>
</dbReference>
<evidence type="ECO:0000313" key="3">
    <source>
        <dbReference type="EMBL" id="MBD3107338.1"/>
    </source>
</evidence>
<gene>
    <name evidence="3" type="ORF">IEO70_03085</name>
</gene>
<proteinExistence type="inferred from homology"/>
<comment type="similarity">
    <text evidence="1">Belongs to the enoyl-CoA hydratase/isomerase family.</text>
</comment>
<dbReference type="EMBL" id="JACXSI010000005">
    <property type="protein sequence ID" value="MBD3107338.1"/>
    <property type="molecule type" value="Genomic_DNA"/>
</dbReference>
<dbReference type="AlphaFoldDB" id="A0A927CTM6"/>
<evidence type="ECO:0000313" key="4">
    <source>
        <dbReference type="Proteomes" id="UP000602076"/>
    </source>
</evidence>
<keyword evidence="4" id="KW-1185">Reference proteome</keyword>
<reference evidence="3" key="1">
    <citation type="submission" date="2020-09" db="EMBL/GenBank/DDBJ databases">
        <title>Bacillus faecalis sp. nov., a moderately halophilic bacterium isolated from cow faeces.</title>
        <authorList>
            <person name="Jiang L."/>
            <person name="Lee J."/>
        </authorList>
    </citation>
    <scope>NUCLEOTIDE SEQUENCE</scope>
    <source>
        <strain evidence="3">AGMB 02131</strain>
    </source>
</reference>
<dbReference type="InterPro" id="IPR001753">
    <property type="entry name" value="Enoyl-CoA_hydra/iso"/>
</dbReference>
<dbReference type="Proteomes" id="UP000602076">
    <property type="component" value="Unassembled WGS sequence"/>
</dbReference>
<name>A0A927CTM6_9BACI</name>
<dbReference type="InterPro" id="IPR014748">
    <property type="entry name" value="Enoyl-CoA_hydra_C"/>
</dbReference>
<evidence type="ECO:0000256" key="1">
    <source>
        <dbReference type="ARBA" id="ARBA00005254"/>
    </source>
</evidence>
<sequence length="259" mass="28701">MKYHYLEVWHKNQIAFVRLNNTAHDNVFLPELSQELLYVANELINHEDIKVVVLGANGPHFSLGMNKDFLQDDNVEESYSSIALASSAIEQWSRIPYPVIVAINGDCASLGVSLACVGDIRYASSTSTFFMPEAAWGLVPAGGITQRLPKLIGKGPAMNMLLGGEVIGAKEALELGLINNKIDSDCLWEKACIQATLLEEMSTLSMQYTKECIIKGSDLTFEQALRLELDIYMLLQTSEDRIEGVQAFLEKRSPHFKGS</sequence>
<dbReference type="FunFam" id="1.10.12.10:FF:000001">
    <property type="entry name" value="Probable enoyl-CoA hydratase, mitochondrial"/>
    <property type="match status" value="1"/>
</dbReference>
<evidence type="ECO:0000256" key="2">
    <source>
        <dbReference type="ARBA" id="ARBA00023239"/>
    </source>
</evidence>
<dbReference type="SUPFAM" id="SSF52096">
    <property type="entry name" value="ClpP/crotonase"/>
    <property type="match status" value="1"/>
</dbReference>
<organism evidence="3 4">
    <name type="scientific">Peribacillus faecalis</name>
    <dbReference type="NCBI Taxonomy" id="2772559"/>
    <lineage>
        <taxon>Bacteria</taxon>
        <taxon>Bacillati</taxon>
        <taxon>Bacillota</taxon>
        <taxon>Bacilli</taxon>
        <taxon>Bacillales</taxon>
        <taxon>Bacillaceae</taxon>
        <taxon>Peribacillus</taxon>
    </lineage>
</organism>
<dbReference type="Gene3D" id="1.10.12.10">
    <property type="entry name" value="Lyase 2-enoyl-coa Hydratase, Chain A, domain 2"/>
    <property type="match status" value="1"/>
</dbReference>
<dbReference type="PANTHER" id="PTHR11941:SF54">
    <property type="entry name" value="ENOYL-COA HYDRATASE, MITOCHONDRIAL"/>
    <property type="match status" value="1"/>
</dbReference>
<dbReference type="InterPro" id="IPR029045">
    <property type="entry name" value="ClpP/crotonase-like_dom_sf"/>
</dbReference>
<accession>A0A927CTM6</accession>
<dbReference type="PANTHER" id="PTHR11941">
    <property type="entry name" value="ENOYL-COA HYDRATASE-RELATED"/>
    <property type="match status" value="1"/>
</dbReference>
<keyword evidence="2" id="KW-0456">Lyase</keyword>
<protein>
    <submittedName>
        <fullName evidence="3">Enoyl-CoA hydratase/isomerase family protein</fullName>
    </submittedName>
</protein>
<dbReference type="Gene3D" id="3.90.226.10">
    <property type="entry name" value="2-enoyl-CoA Hydratase, Chain A, domain 1"/>
    <property type="match status" value="1"/>
</dbReference>
<dbReference type="Pfam" id="PF00378">
    <property type="entry name" value="ECH_1"/>
    <property type="match status" value="1"/>
</dbReference>
<comment type="caution">
    <text evidence="3">The sequence shown here is derived from an EMBL/GenBank/DDBJ whole genome shotgun (WGS) entry which is preliminary data.</text>
</comment>
<dbReference type="CDD" id="cd06558">
    <property type="entry name" value="crotonase-like"/>
    <property type="match status" value="1"/>
</dbReference>
<dbReference type="GO" id="GO:0016836">
    <property type="term" value="F:hydro-lyase activity"/>
    <property type="evidence" value="ECO:0007669"/>
    <property type="project" value="UniProtKB-ARBA"/>
</dbReference>
<dbReference type="RefSeq" id="WP_190996881.1">
    <property type="nucleotide sequence ID" value="NZ_JACXSI010000005.1"/>
</dbReference>